<protein>
    <submittedName>
        <fullName evidence="3">Putative peptidoglycan binding domain-containing protein</fullName>
    </submittedName>
</protein>
<dbReference type="InterPro" id="IPR036505">
    <property type="entry name" value="Amidase/PGRP_sf"/>
</dbReference>
<dbReference type="Gene3D" id="1.10.101.10">
    <property type="entry name" value="PGBD-like superfamily/PGBD"/>
    <property type="match status" value="1"/>
</dbReference>
<reference evidence="3 4" key="1">
    <citation type="submission" date="2016-10" db="EMBL/GenBank/DDBJ databases">
        <authorList>
            <person name="de Groot N.N."/>
        </authorList>
    </citation>
    <scope>NUCLEOTIDE SEQUENCE [LARGE SCALE GENOMIC DNA]</scope>
    <source>
        <strain evidence="3 4">DSM 22024</strain>
    </source>
</reference>
<evidence type="ECO:0000313" key="4">
    <source>
        <dbReference type="Proteomes" id="UP000198983"/>
    </source>
</evidence>
<feature type="domain" description="N-acetylmuramoyl-L-alanine amidase" evidence="2">
    <location>
        <begin position="27"/>
        <end position="164"/>
    </location>
</feature>
<dbReference type="STRING" id="117157.SAMN04489717_3698"/>
<dbReference type="Proteomes" id="UP000198983">
    <property type="component" value="Chromosome I"/>
</dbReference>
<dbReference type="GO" id="GO:0008745">
    <property type="term" value="F:N-acetylmuramoyl-L-alanine amidase activity"/>
    <property type="evidence" value="ECO:0007669"/>
    <property type="project" value="InterPro"/>
</dbReference>
<dbReference type="InterPro" id="IPR036366">
    <property type="entry name" value="PGBDSf"/>
</dbReference>
<accession>A0A1H1UMW7</accession>
<organism evidence="3 4">
    <name type="scientific">Actinopolymorpha singaporensis</name>
    <dbReference type="NCBI Taxonomy" id="117157"/>
    <lineage>
        <taxon>Bacteria</taxon>
        <taxon>Bacillati</taxon>
        <taxon>Actinomycetota</taxon>
        <taxon>Actinomycetes</taxon>
        <taxon>Propionibacteriales</taxon>
        <taxon>Actinopolymorphaceae</taxon>
        <taxon>Actinopolymorpha</taxon>
    </lineage>
</organism>
<dbReference type="RefSeq" id="WP_092654861.1">
    <property type="nucleotide sequence ID" value="NZ_LT629732.1"/>
</dbReference>
<dbReference type="InterPro" id="IPR002477">
    <property type="entry name" value="Peptidoglycan-bd-like"/>
</dbReference>
<dbReference type="Pfam" id="PF01510">
    <property type="entry name" value="Amidase_2"/>
    <property type="match status" value="1"/>
</dbReference>
<dbReference type="SUPFAM" id="SSF55846">
    <property type="entry name" value="N-acetylmuramoyl-L-alanine amidase-like"/>
    <property type="match status" value="1"/>
</dbReference>
<evidence type="ECO:0000259" key="1">
    <source>
        <dbReference type="Pfam" id="PF01471"/>
    </source>
</evidence>
<dbReference type="AlphaFoldDB" id="A0A1H1UMW7"/>
<dbReference type="Pfam" id="PF01471">
    <property type="entry name" value="PG_binding_1"/>
    <property type="match status" value="1"/>
</dbReference>
<dbReference type="OrthoDB" id="3476732at2"/>
<dbReference type="GO" id="GO:0009253">
    <property type="term" value="P:peptidoglycan catabolic process"/>
    <property type="evidence" value="ECO:0007669"/>
    <property type="project" value="InterPro"/>
</dbReference>
<sequence>MARYPHADWDPLPEANTQPRIRPWGAVLHTAVSNAKNIKSVWLRSSIESHFYVAEDGNVLQYVDTERVAHCQLDGNYFGGGRGHISIETWDGAGRVWDGKDVRKVPRWNDHQIAAMANLLVWLRDTHGVPLVKLPEIFGRGIGWHAQYTSSKPPRFNQHHACPAPARIAQVGDVISAAVAGGQQPEPPRPPGSAVSLAAVTRAAKLDPKRPQGAVTPGAADDVRLVERALAAEGLLSSQYASDGSFGTRTVAAYARWQRRCGYSGADADGVPGSESLKKLGAKHGFRVVA</sequence>
<dbReference type="InterPro" id="IPR002502">
    <property type="entry name" value="Amidase_domain"/>
</dbReference>
<keyword evidence="4" id="KW-1185">Reference proteome</keyword>
<dbReference type="InterPro" id="IPR036365">
    <property type="entry name" value="PGBD-like_sf"/>
</dbReference>
<name>A0A1H1UMW7_9ACTN</name>
<evidence type="ECO:0000259" key="2">
    <source>
        <dbReference type="Pfam" id="PF01510"/>
    </source>
</evidence>
<evidence type="ECO:0000313" key="3">
    <source>
        <dbReference type="EMBL" id="SDS73842.1"/>
    </source>
</evidence>
<dbReference type="Gene3D" id="3.40.80.10">
    <property type="entry name" value="Peptidoglycan recognition protein-like"/>
    <property type="match status" value="1"/>
</dbReference>
<feature type="domain" description="Peptidoglycan binding-like" evidence="1">
    <location>
        <begin position="221"/>
        <end position="280"/>
    </location>
</feature>
<dbReference type="SUPFAM" id="SSF47090">
    <property type="entry name" value="PGBD-like"/>
    <property type="match status" value="1"/>
</dbReference>
<dbReference type="EMBL" id="LT629732">
    <property type="protein sequence ID" value="SDS73842.1"/>
    <property type="molecule type" value="Genomic_DNA"/>
</dbReference>
<proteinExistence type="predicted"/>
<gene>
    <name evidence="3" type="ORF">SAMN04489717_3698</name>
</gene>